<dbReference type="Proteomes" id="UP000054559">
    <property type="component" value="Unassembled WGS sequence"/>
</dbReference>
<evidence type="ECO:0000313" key="2">
    <source>
        <dbReference type="Proteomes" id="UP000054559"/>
    </source>
</evidence>
<accession>A0A0J8QTB0</accession>
<dbReference type="EMBL" id="DS268139">
    <property type="protein sequence ID" value="KMU75290.1"/>
    <property type="molecule type" value="Genomic_DNA"/>
</dbReference>
<organism evidence="1 2">
    <name type="scientific">Coccidioides immitis RMSCC 3703</name>
    <dbReference type="NCBI Taxonomy" id="454286"/>
    <lineage>
        <taxon>Eukaryota</taxon>
        <taxon>Fungi</taxon>
        <taxon>Dikarya</taxon>
        <taxon>Ascomycota</taxon>
        <taxon>Pezizomycotina</taxon>
        <taxon>Eurotiomycetes</taxon>
        <taxon>Eurotiomycetidae</taxon>
        <taxon>Onygenales</taxon>
        <taxon>Onygenaceae</taxon>
        <taxon>Coccidioides</taxon>
    </lineage>
</organism>
<sequence length="111" mass="12552">MITELTGFYWNFRDDWNWPLPQNFRMTLDHHDPAGQGSNDRNRNIPGFETGLTPTVCAQALEVLHPLPLRFTFFVLVQNSKITVIFQDDAVALVPTIATLVCHATKSALVQ</sequence>
<gene>
    <name evidence="1" type="ORF">CISG_04709</name>
</gene>
<protein>
    <submittedName>
        <fullName evidence="1">Uncharacterized protein</fullName>
    </submittedName>
</protein>
<proteinExistence type="predicted"/>
<reference evidence="2" key="1">
    <citation type="journal article" date="2010" name="Genome Res.">
        <title>Population genomic sequencing of Coccidioides fungi reveals recent hybridization and transposon control.</title>
        <authorList>
            <person name="Neafsey D.E."/>
            <person name="Barker B.M."/>
            <person name="Sharpton T.J."/>
            <person name="Stajich J.E."/>
            <person name="Park D.J."/>
            <person name="Whiston E."/>
            <person name="Hung C.-Y."/>
            <person name="McMahan C."/>
            <person name="White J."/>
            <person name="Sykes S."/>
            <person name="Heiman D."/>
            <person name="Young S."/>
            <person name="Zeng Q."/>
            <person name="Abouelleil A."/>
            <person name="Aftuck L."/>
            <person name="Bessette D."/>
            <person name="Brown A."/>
            <person name="FitzGerald M."/>
            <person name="Lui A."/>
            <person name="Macdonald J.P."/>
            <person name="Priest M."/>
            <person name="Orbach M.J."/>
            <person name="Galgiani J.N."/>
            <person name="Kirkland T.N."/>
            <person name="Cole G.T."/>
            <person name="Birren B.W."/>
            <person name="Henn M.R."/>
            <person name="Taylor J.W."/>
            <person name="Rounsley S.D."/>
        </authorList>
    </citation>
    <scope>NUCLEOTIDE SEQUENCE [LARGE SCALE GENOMIC DNA]</scope>
    <source>
        <strain evidence="2">RMSCC 3703</strain>
    </source>
</reference>
<name>A0A0J8QTB0_COCIT</name>
<evidence type="ECO:0000313" key="1">
    <source>
        <dbReference type="EMBL" id="KMU75290.1"/>
    </source>
</evidence>
<dbReference type="AlphaFoldDB" id="A0A0J8QTB0"/>